<keyword evidence="3" id="KW-1185">Reference proteome</keyword>
<feature type="compositionally biased region" description="Basic and acidic residues" evidence="1">
    <location>
        <begin position="19"/>
        <end position="28"/>
    </location>
</feature>
<feature type="compositionally biased region" description="Basic residues" evidence="1">
    <location>
        <begin position="53"/>
        <end position="66"/>
    </location>
</feature>
<organism evidence="2 3">
    <name type="scientific">Hyaloscypha variabilis (strain UAMH 11265 / GT02V1 / F)</name>
    <name type="common">Meliniomyces variabilis</name>
    <dbReference type="NCBI Taxonomy" id="1149755"/>
    <lineage>
        <taxon>Eukaryota</taxon>
        <taxon>Fungi</taxon>
        <taxon>Dikarya</taxon>
        <taxon>Ascomycota</taxon>
        <taxon>Pezizomycotina</taxon>
        <taxon>Leotiomycetes</taxon>
        <taxon>Helotiales</taxon>
        <taxon>Hyaloscyphaceae</taxon>
        <taxon>Hyaloscypha</taxon>
        <taxon>Hyaloscypha variabilis</taxon>
    </lineage>
</organism>
<dbReference type="EMBL" id="KZ613939">
    <property type="protein sequence ID" value="PMD45909.1"/>
    <property type="molecule type" value="Genomic_DNA"/>
</dbReference>
<accession>A0A2J6S563</accession>
<evidence type="ECO:0000313" key="3">
    <source>
        <dbReference type="Proteomes" id="UP000235786"/>
    </source>
</evidence>
<protein>
    <recommendedName>
        <fullName evidence="4">BZIP domain-containing protein</fullName>
    </recommendedName>
</protein>
<dbReference type="InterPro" id="IPR021833">
    <property type="entry name" value="DUF3425"/>
</dbReference>
<dbReference type="CDD" id="cd14688">
    <property type="entry name" value="bZIP_YAP"/>
    <property type="match status" value="1"/>
</dbReference>
<gene>
    <name evidence="2" type="ORF">L207DRAFT_523369</name>
</gene>
<sequence length="446" mass="49698">MSSARERGTITPLKRGKRKITEARKEQNRIAQQVYRRRQKGRLSLGDKPRNGFLRKFHSLKPRQPRGAHSYSGDDLFFDAAQQTQLHSILEVAPYVNTAGPDTYGGFSGAGSDLPGSHAGPNVDNEGILSAPAILNHSFPDMDPTMLHNPSNYTEVISQVPGPVYHLIEDASPGKDLFTADSTSLGWDNDQHTSTLSSFEGSVDSMLIDFYYPHQELQSQPCGNLYGFPNLAPRSTDGNLLRIPGVDALASAVSNFLNSGQFRPSIRRFPLPDPYSNHLNCVQTAILLPYLHNARCIGLDIHDLIAMKSIFYRPNTTMADDPASLLLEARKPWIPAHLQPTLPQILFPHHPYLDLLPFPALRERAITFAAMFNAMDLKLDVFREGLACSPKSRNNEYLGNNQPWDIRSWEVKPWFLRKWRLLLDTGTVGGNVIDGGDDFGTITSII</sequence>
<proteinExistence type="predicted"/>
<dbReference type="AlphaFoldDB" id="A0A2J6S563"/>
<dbReference type="Pfam" id="PF11905">
    <property type="entry name" value="DUF3425"/>
    <property type="match status" value="1"/>
</dbReference>
<dbReference type="STRING" id="1149755.A0A2J6S563"/>
<dbReference type="PANTHER" id="PTHR38116">
    <property type="entry name" value="CHROMOSOME 7, WHOLE GENOME SHOTGUN SEQUENCE"/>
    <property type="match status" value="1"/>
</dbReference>
<name>A0A2J6S563_HYAVF</name>
<evidence type="ECO:0000256" key="1">
    <source>
        <dbReference type="SAM" id="MobiDB-lite"/>
    </source>
</evidence>
<evidence type="ECO:0000313" key="2">
    <source>
        <dbReference type="EMBL" id="PMD45909.1"/>
    </source>
</evidence>
<evidence type="ECO:0008006" key="4">
    <source>
        <dbReference type="Google" id="ProtNLM"/>
    </source>
</evidence>
<dbReference type="Proteomes" id="UP000235786">
    <property type="component" value="Unassembled WGS sequence"/>
</dbReference>
<dbReference type="PANTHER" id="PTHR38116:SF8">
    <property type="entry name" value="BZIP DOMAIN-CONTAINING PROTEIN"/>
    <property type="match status" value="1"/>
</dbReference>
<dbReference type="OrthoDB" id="5973539at2759"/>
<feature type="region of interest" description="Disordered" evidence="1">
    <location>
        <begin position="1"/>
        <end position="71"/>
    </location>
</feature>
<reference evidence="2 3" key="1">
    <citation type="submission" date="2016-04" db="EMBL/GenBank/DDBJ databases">
        <title>A degradative enzymes factory behind the ericoid mycorrhizal symbiosis.</title>
        <authorList>
            <consortium name="DOE Joint Genome Institute"/>
            <person name="Martino E."/>
            <person name="Morin E."/>
            <person name="Grelet G."/>
            <person name="Kuo A."/>
            <person name="Kohler A."/>
            <person name="Daghino S."/>
            <person name="Barry K."/>
            <person name="Choi C."/>
            <person name="Cichocki N."/>
            <person name="Clum A."/>
            <person name="Copeland A."/>
            <person name="Hainaut M."/>
            <person name="Haridas S."/>
            <person name="Labutti K."/>
            <person name="Lindquist E."/>
            <person name="Lipzen A."/>
            <person name="Khouja H.-R."/>
            <person name="Murat C."/>
            <person name="Ohm R."/>
            <person name="Olson A."/>
            <person name="Spatafora J."/>
            <person name="Veneault-Fourrey C."/>
            <person name="Henrissat B."/>
            <person name="Grigoriev I."/>
            <person name="Martin F."/>
            <person name="Perotto S."/>
        </authorList>
    </citation>
    <scope>NUCLEOTIDE SEQUENCE [LARGE SCALE GENOMIC DNA]</scope>
    <source>
        <strain evidence="2 3">F</strain>
    </source>
</reference>